<reference evidence="1 2" key="1">
    <citation type="submission" date="2019-03" db="EMBL/GenBank/DDBJ databases">
        <title>Dyadobacter AR-3-6 sp. nov., isolated from arctic soil.</title>
        <authorList>
            <person name="Chaudhary D.K."/>
        </authorList>
    </citation>
    <scope>NUCLEOTIDE SEQUENCE [LARGE SCALE GENOMIC DNA]</scope>
    <source>
        <strain evidence="1 2">AR-3-6</strain>
    </source>
</reference>
<evidence type="ECO:0000313" key="2">
    <source>
        <dbReference type="Proteomes" id="UP000294850"/>
    </source>
</evidence>
<organism evidence="1 2">
    <name type="scientific">Dyadobacter psychrotolerans</name>
    <dbReference type="NCBI Taxonomy" id="2541721"/>
    <lineage>
        <taxon>Bacteria</taxon>
        <taxon>Pseudomonadati</taxon>
        <taxon>Bacteroidota</taxon>
        <taxon>Cytophagia</taxon>
        <taxon>Cytophagales</taxon>
        <taxon>Spirosomataceae</taxon>
        <taxon>Dyadobacter</taxon>
    </lineage>
</organism>
<dbReference type="EMBL" id="SMFL01000005">
    <property type="protein sequence ID" value="TDE14716.1"/>
    <property type="molecule type" value="Genomic_DNA"/>
</dbReference>
<gene>
    <name evidence="1" type="ORF">E0F88_16145</name>
</gene>
<sequence>MSLQKYQTTWVNPKEYVGYFTFVDILDSCKFYSIGKNGEFELRLLITRLKGDTDENVFNLGFGVWDRQRKIVDDTIETRNNDMQQILATVADKAIEFLRKYPLAALYAEGSTVVRTRLYQREIAKIIDDIPIELRIDGLIRKDDVGFIPFRKGINYDAFLLSIK</sequence>
<keyword evidence="2" id="KW-1185">Reference proteome</keyword>
<name>A0A4R5DKL0_9BACT</name>
<dbReference type="RefSeq" id="WP_131959299.1">
    <property type="nucleotide sequence ID" value="NZ_SMFL01000005.1"/>
</dbReference>
<dbReference type="Pfam" id="PF22028">
    <property type="entry name" value="DUF6934"/>
    <property type="match status" value="1"/>
</dbReference>
<proteinExistence type="predicted"/>
<dbReference type="AlphaFoldDB" id="A0A4R5DKL0"/>
<dbReference type="OrthoDB" id="1343312at2"/>
<dbReference type="InterPro" id="IPR053865">
    <property type="entry name" value="DUF6934"/>
</dbReference>
<protein>
    <submittedName>
        <fullName evidence="1">Uncharacterized protein</fullName>
    </submittedName>
</protein>
<evidence type="ECO:0000313" key="1">
    <source>
        <dbReference type="EMBL" id="TDE14716.1"/>
    </source>
</evidence>
<comment type="caution">
    <text evidence="1">The sequence shown here is derived from an EMBL/GenBank/DDBJ whole genome shotgun (WGS) entry which is preliminary data.</text>
</comment>
<dbReference type="Proteomes" id="UP000294850">
    <property type="component" value="Unassembled WGS sequence"/>
</dbReference>
<accession>A0A4R5DKL0</accession>